<evidence type="ECO:0000313" key="1">
    <source>
        <dbReference type="EMBL" id="HAJ5152915.1"/>
    </source>
</evidence>
<comment type="caution">
    <text evidence="1">The sequence shown here is derived from an EMBL/GenBank/DDBJ whole genome shotgun (WGS) entry which is preliminary data.</text>
</comment>
<name>A0A7B3MPE1_ECOLX</name>
<dbReference type="EMBL" id="DABGKZ010000059">
    <property type="protein sequence ID" value="HAJ5152915.1"/>
    <property type="molecule type" value="Genomic_DNA"/>
</dbReference>
<accession>A0A7B3MPE1</accession>
<gene>
    <name evidence="1" type="ORF">HLZ50_23235</name>
</gene>
<proteinExistence type="predicted"/>
<dbReference type="AlphaFoldDB" id="A0A7B3MPE1"/>
<organism evidence="1">
    <name type="scientific">Escherichia coli</name>
    <dbReference type="NCBI Taxonomy" id="562"/>
    <lineage>
        <taxon>Bacteria</taxon>
        <taxon>Pseudomonadati</taxon>
        <taxon>Pseudomonadota</taxon>
        <taxon>Gammaproteobacteria</taxon>
        <taxon>Enterobacterales</taxon>
        <taxon>Enterobacteriaceae</taxon>
        <taxon>Escherichia</taxon>
    </lineage>
</organism>
<reference evidence="1" key="1">
    <citation type="journal article" date="2018" name="Genome Biol.">
        <title>SKESA: strategic k-mer extension for scrupulous assemblies.</title>
        <authorList>
            <person name="Souvorov A."/>
            <person name="Agarwala R."/>
            <person name="Lipman D.J."/>
        </authorList>
    </citation>
    <scope>NUCLEOTIDE SEQUENCE [LARGE SCALE GENOMIC DNA]</scope>
    <source>
        <strain evidence="1">Ecoli[ST-219]</strain>
        <strain>ecoli[ST-219]</strain>
    </source>
</reference>
<reference evidence="1" key="2">
    <citation type="submission" date="2019-11" db="EMBL/GenBank/DDBJ databases">
        <authorList>
            <consortium name="NCBI Pathogen Detection Project"/>
        </authorList>
    </citation>
    <scope>NUCLEOTIDE SEQUENCE</scope>
    <source>
        <strain evidence="1">Ecoli[ST-219]</strain>
    </source>
</reference>
<sequence length="28" mass="3155">MPGVLAVSTERRQDHYGPYACLMSVPLY</sequence>
<dbReference type="Proteomes" id="UP000840371">
    <property type="component" value="Unassembled WGS sequence"/>
</dbReference>
<protein>
    <submittedName>
        <fullName evidence="1">Uncharacterized protein</fullName>
    </submittedName>
</protein>